<feature type="region of interest" description="Disordered" evidence="1">
    <location>
        <begin position="1"/>
        <end position="35"/>
    </location>
</feature>
<evidence type="ECO:0000313" key="2">
    <source>
        <dbReference type="EMBL" id="KAG9188654.1"/>
    </source>
</evidence>
<gene>
    <name evidence="2" type="ORF">G6011_07359</name>
</gene>
<dbReference type="EMBL" id="JAANER010000006">
    <property type="protein sequence ID" value="KAG9188654.1"/>
    <property type="molecule type" value="Genomic_DNA"/>
</dbReference>
<keyword evidence="3" id="KW-1185">Reference proteome</keyword>
<protein>
    <submittedName>
        <fullName evidence="2">Uncharacterized protein</fullName>
    </submittedName>
</protein>
<organism evidence="2 3">
    <name type="scientific">Alternaria panax</name>
    <dbReference type="NCBI Taxonomy" id="48097"/>
    <lineage>
        <taxon>Eukaryota</taxon>
        <taxon>Fungi</taxon>
        <taxon>Dikarya</taxon>
        <taxon>Ascomycota</taxon>
        <taxon>Pezizomycotina</taxon>
        <taxon>Dothideomycetes</taxon>
        <taxon>Pleosporomycetidae</taxon>
        <taxon>Pleosporales</taxon>
        <taxon>Pleosporineae</taxon>
        <taxon>Pleosporaceae</taxon>
        <taxon>Alternaria</taxon>
        <taxon>Alternaria sect. Panax</taxon>
    </lineage>
</organism>
<proteinExistence type="predicted"/>
<sequence>MSASPPKQEGVEPVQSPDEEQPMDRNTEENTAQIGYEFEVKEQDRWLPIANGTSISLAASRYLDLRTVSLQPARRRIAPTGVSGCRQFLDSRVSASNHGKLYLPPASQVRPVPGKRPACSLQNVVLISTHVDFPATVYAEEHKRE</sequence>
<comment type="caution">
    <text evidence="2">The sequence shown here is derived from an EMBL/GenBank/DDBJ whole genome shotgun (WGS) entry which is preliminary data.</text>
</comment>
<name>A0AAD4I9F8_9PLEO</name>
<dbReference type="Proteomes" id="UP001199106">
    <property type="component" value="Unassembled WGS sequence"/>
</dbReference>
<reference evidence="2" key="1">
    <citation type="submission" date="2021-07" db="EMBL/GenBank/DDBJ databases">
        <title>Genome Resource of American Ginseng Black Spot Pathogen Alternaria panax.</title>
        <authorList>
            <person name="Qiu C."/>
            <person name="Wang W."/>
            <person name="Liu Z."/>
        </authorList>
    </citation>
    <scope>NUCLEOTIDE SEQUENCE</scope>
    <source>
        <strain evidence="2">BNCC115425</strain>
    </source>
</reference>
<evidence type="ECO:0000256" key="1">
    <source>
        <dbReference type="SAM" id="MobiDB-lite"/>
    </source>
</evidence>
<dbReference type="AlphaFoldDB" id="A0AAD4I9F8"/>
<accession>A0AAD4I9F8</accession>
<evidence type="ECO:0000313" key="3">
    <source>
        <dbReference type="Proteomes" id="UP001199106"/>
    </source>
</evidence>